<accession>A0AAW2RP80</accession>
<gene>
    <name evidence="2" type="ORF">Slati_4563100</name>
</gene>
<sequence length="119" mass="12527">MVQNGKKVRSSALSMSSPVTSLFFFKPIIGGGRCSRGGLGAGGGQGQGGPPAAPGPRPPPWLGRGLCWPCFGENPASFSGGALERRNTVLRAADAYGHRVRWMPSRPQRQTVGGEPRLR</sequence>
<organism evidence="2">
    <name type="scientific">Sesamum latifolium</name>
    <dbReference type="NCBI Taxonomy" id="2727402"/>
    <lineage>
        <taxon>Eukaryota</taxon>
        <taxon>Viridiplantae</taxon>
        <taxon>Streptophyta</taxon>
        <taxon>Embryophyta</taxon>
        <taxon>Tracheophyta</taxon>
        <taxon>Spermatophyta</taxon>
        <taxon>Magnoliopsida</taxon>
        <taxon>eudicotyledons</taxon>
        <taxon>Gunneridae</taxon>
        <taxon>Pentapetalae</taxon>
        <taxon>asterids</taxon>
        <taxon>lamiids</taxon>
        <taxon>Lamiales</taxon>
        <taxon>Pedaliaceae</taxon>
        <taxon>Sesamum</taxon>
    </lineage>
</organism>
<dbReference type="AlphaFoldDB" id="A0AAW2RP80"/>
<feature type="region of interest" description="Disordered" evidence="1">
    <location>
        <begin position="35"/>
        <end position="59"/>
    </location>
</feature>
<name>A0AAW2RP80_9LAMI</name>
<evidence type="ECO:0000256" key="1">
    <source>
        <dbReference type="SAM" id="MobiDB-lite"/>
    </source>
</evidence>
<feature type="compositionally biased region" description="Gly residues" evidence="1">
    <location>
        <begin position="35"/>
        <end position="49"/>
    </location>
</feature>
<protein>
    <submittedName>
        <fullName evidence="2">Uncharacterized protein</fullName>
    </submittedName>
</protein>
<proteinExistence type="predicted"/>
<dbReference type="EMBL" id="JACGWN010000257">
    <property type="protein sequence ID" value="KAL0381909.1"/>
    <property type="molecule type" value="Genomic_DNA"/>
</dbReference>
<reference evidence="2" key="1">
    <citation type="submission" date="2020-06" db="EMBL/GenBank/DDBJ databases">
        <authorList>
            <person name="Li T."/>
            <person name="Hu X."/>
            <person name="Zhang T."/>
            <person name="Song X."/>
            <person name="Zhang H."/>
            <person name="Dai N."/>
            <person name="Sheng W."/>
            <person name="Hou X."/>
            <person name="Wei L."/>
        </authorList>
    </citation>
    <scope>NUCLEOTIDE SEQUENCE</scope>
    <source>
        <strain evidence="2">KEN1</strain>
        <tissue evidence="2">Leaf</tissue>
    </source>
</reference>
<comment type="caution">
    <text evidence="2">The sequence shown here is derived from an EMBL/GenBank/DDBJ whole genome shotgun (WGS) entry which is preliminary data.</text>
</comment>
<reference evidence="2" key="2">
    <citation type="journal article" date="2024" name="Plant">
        <title>Genomic evolution and insights into agronomic trait innovations of Sesamum species.</title>
        <authorList>
            <person name="Miao H."/>
            <person name="Wang L."/>
            <person name="Qu L."/>
            <person name="Liu H."/>
            <person name="Sun Y."/>
            <person name="Le M."/>
            <person name="Wang Q."/>
            <person name="Wei S."/>
            <person name="Zheng Y."/>
            <person name="Lin W."/>
            <person name="Duan Y."/>
            <person name="Cao H."/>
            <person name="Xiong S."/>
            <person name="Wang X."/>
            <person name="Wei L."/>
            <person name="Li C."/>
            <person name="Ma Q."/>
            <person name="Ju M."/>
            <person name="Zhao R."/>
            <person name="Li G."/>
            <person name="Mu C."/>
            <person name="Tian Q."/>
            <person name="Mei H."/>
            <person name="Zhang T."/>
            <person name="Gao T."/>
            <person name="Zhang H."/>
        </authorList>
    </citation>
    <scope>NUCLEOTIDE SEQUENCE</scope>
    <source>
        <strain evidence="2">KEN1</strain>
    </source>
</reference>
<evidence type="ECO:0000313" key="2">
    <source>
        <dbReference type="EMBL" id="KAL0381909.1"/>
    </source>
</evidence>